<protein>
    <submittedName>
        <fullName evidence="2">Uncharacterized protein</fullName>
    </submittedName>
</protein>
<gene>
    <name evidence="2" type="ORF">CONCODRAFT_73410</name>
</gene>
<keyword evidence="3" id="KW-1185">Reference proteome</keyword>
<accession>A0A137NVH2</accession>
<evidence type="ECO:0000256" key="1">
    <source>
        <dbReference type="SAM" id="SignalP"/>
    </source>
</evidence>
<organism evidence="2 3">
    <name type="scientific">Conidiobolus coronatus (strain ATCC 28846 / CBS 209.66 / NRRL 28638)</name>
    <name type="common">Delacroixia coronata</name>
    <dbReference type="NCBI Taxonomy" id="796925"/>
    <lineage>
        <taxon>Eukaryota</taxon>
        <taxon>Fungi</taxon>
        <taxon>Fungi incertae sedis</taxon>
        <taxon>Zoopagomycota</taxon>
        <taxon>Entomophthoromycotina</taxon>
        <taxon>Entomophthoromycetes</taxon>
        <taxon>Entomophthorales</taxon>
        <taxon>Ancylistaceae</taxon>
        <taxon>Conidiobolus</taxon>
    </lineage>
</organism>
<proteinExistence type="predicted"/>
<reference evidence="2 3" key="1">
    <citation type="journal article" date="2015" name="Genome Biol. Evol.">
        <title>Phylogenomic analyses indicate that early fungi evolved digesting cell walls of algal ancestors of land plants.</title>
        <authorList>
            <person name="Chang Y."/>
            <person name="Wang S."/>
            <person name="Sekimoto S."/>
            <person name="Aerts A.L."/>
            <person name="Choi C."/>
            <person name="Clum A."/>
            <person name="LaButti K.M."/>
            <person name="Lindquist E.A."/>
            <person name="Yee Ngan C."/>
            <person name="Ohm R.A."/>
            <person name="Salamov A.A."/>
            <person name="Grigoriev I.V."/>
            <person name="Spatafora J.W."/>
            <person name="Berbee M.L."/>
        </authorList>
    </citation>
    <scope>NUCLEOTIDE SEQUENCE [LARGE SCALE GENOMIC DNA]</scope>
    <source>
        <strain evidence="2 3">NRRL 28638</strain>
    </source>
</reference>
<dbReference type="AlphaFoldDB" id="A0A137NVH2"/>
<dbReference type="Proteomes" id="UP000070444">
    <property type="component" value="Unassembled WGS sequence"/>
</dbReference>
<keyword evidence="1" id="KW-0732">Signal</keyword>
<name>A0A137NVH2_CONC2</name>
<dbReference type="EMBL" id="KQ964686">
    <property type="protein sequence ID" value="KXN66835.1"/>
    <property type="molecule type" value="Genomic_DNA"/>
</dbReference>
<sequence length="134" mass="13509">MQLVKSLSIISLLSIALAAPATVKEHEAQVEALGKEAGATPEEIKLIEEKIVSQNDGDDSGTDRGIIGMALDLLTGTTPEASPSPGGLVVHTGSGGQFHQAYPGTVPGYGYGGFGGFGGYGGYGGYGGGYGPFF</sequence>
<evidence type="ECO:0000313" key="3">
    <source>
        <dbReference type="Proteomes" id="UP000070444"/>
    </source>
</evidence>
<evidence type="ECO:0000313" key="2">
    <source>
        <dbReference type="EMBL" id="KXN66835.1"/>
    </source>
</evidence>
<feature type="signal peptide" evidence="1">
    <location>
        <begin position="1"/>
        <end position="18"/>
    </location>
</feature>
<feature type="chain" id="PRO_5007294146" evidence="1">
    <location>
        <begin position="19"/>
        <end position="134"/>
    </location>
</feature>